<dbReference type="Pfam" id="PF13460">
    <property type="entry name" value="NAD_binding_10"/>
    <property type="match status" value="1"/>
</dbReference>
<dbReference type="InterPro" id="IPR051606">
    <property type="entry name" value="Polyketide_Oxido-like"/>
</dbReference>
<dbReference type="PANTHER" id="PTHR43355:SF2">
    <property type="entry name" value="FLAVIN REDUCTASE (NADPH)"/>
    <property type="match status" value="1"/>
</dbReference>
<dbReference type="Proteomes" id="UP001597427">
    <property type="component" value="Unassembled WGS sequence"/>
</dbReference>
<name>A0ABW5TMM7_9ENTE</name>
<dbReference type="Gene3D" id="3.40.50.720">
    <property type="entry name" value="NAD(P)-binding Rossmann-like Domain"/>
    <property type="match status" value="1"/>
</dbReference>
<organism evidence="2 3">
    <name type="scientific">Enterococcus camelliae</name>
    <dbReference type="NCBI Taxonomy" id="453959"/>
    <lineage>
        <taxon>Bacteria</taxon>
        <taxon>Bacillati</taxon>
        <taxon>Bacillota</taxon>
        <taxon>Bacilli</taxon>
        <taxon>Lactobacillales</taxon>
        <taxon>Enterococcaceae</taxon>
        <taxon>Enterococcus</taxon>
    </lineage>
</organism>
<dbReference type="RefSeq" id="WP_379982318.1">
    <property type="nucleotide sequence ID" value="NZ_JBHUMO010000058.1"/>
</dbReference>
<dbReference type="InterPro" id="IPR036291">
    <property type="entry name" value="NAD(P)-bd_dom_sf"/>
</dbReference>
<evidence type="ECO:0000259" key="1">
    <source>
        <dbReference type="Pfam" id="PF13460"/>
    </source>
</evidence>
<evidence type="ECO:0000313" key="2">
    <source>
        <dbReference type="EMBL" id="MFD2729708.1"/>
    </source>
</evidence>
<accession>A0ABW5TMM7</accession>
<dbReference type="SUPFAM" id="SSF51735">
    <property type="entry name" value="NAD(P)-binding Rossmann-fold domains"/>
    <property type="match status" value="1"/>
</dbReference>
<feature type="domain" description="NAD(P)-binding" evidence="1">
    <location>
        <begin position="8"/>
        <end position="197"/>
    </location>
</feature>
<dbReference type="PANTHER" id="PTHR43355">
    <property type="entry name" value="FLAVIN REDUCTASE (NADPH)"/>
    <property type="match status" value="1"/>
</dbReference>
<dbReference type="InterPro" id="IPR016040">
    <property type="entry name" value="NAD(P)-bd_dom"/>
</dbReference>
<dbReference type="CDD" id="cd05244">
    <property type="entry name" value="BVR-B_like_SDR_a"/>
    <property type="match status" value="1"/>
</dbReference>
<comment type="caution">
    <text evidence="2">The sequence shown here is derived from an EMBL/GenBank/DDBJ whole genome shotgun (WGS) entry which is preliminary data.</text>
</comment>
<keyword evidence="3" id="KW-1185">Reference proteome</keyword>
<reference evidence="3" key="1">
    <citation type="journal article" date="2019" name="Int. J. Syst. Evol. Microbiol.">
        <title>The Global Catalogue of Microorganisms (GCM) 10K type strain sequencing project: providing services to taxonomists for standard genome sequencing and annotation.</title>
        <authorList>
            <consortium name="The Broad Institute Genomics Platform"/>
            <consortium name="The Broad Institute Genome Sequencing Center for Infectious Disease"/>
            <person name="Wu L."/>
            <person name="Ma J."/>
        </authorList>
    </citation>
    <scope>NUCLEOTIDE SEQUENCE [LARGE SCALE GENOMIC DNA]</scope>
    <source>
        <strain evidence="3">TISTR 932</strain>
    </source>
</reference>
<protein>
    <submittedName>
        <fullName evidence="2">SDR family oxidoreductase</fullName>
    </submittedName>
</protein>
<dbReference type="EMBL" id="JBHUMO010000058">
    <property type="protein sequence ID" value="MFD2729708.1"/>
    <property type="molecule type" value="Genomic_DNA"/>
</dbReference>
<sequence length="211" mass="23143">MKLAVIAANGKTGQLIVKEAVDKGLDVTAIVRHTNQTVAQKTILKDLYDLTREDLEEFDAVVDAFGVWNPEKLTEHQTSIDHLITILSGSTTKLFVVGGAGSLYIDPSHTTQLFETPDFPDAYKPVAINMSKGLDRLREAKDVHWVYVSPAADFQANGAKTGKVAFAGEQFTTNEKGESYISYADYAAAMVEELRNPTVDQARISVYTKEA</sequence>
<proteinExistence type="predicted"/>
<evidence type="ECO:0000313" key="3">
    <source>
        <dbReference type="Proteomes" id="UP001597427"/>
    </source>
</evidence>
<gene>
    <name evidence="2" type="ORF">ACFSR0_09795</name>
</gene>